<sequence length="191" mass="21524">MKTFKKSIYAMIVILAFGCATFKGNKLPLVQQDEYIHLKKEKVKVFSRWKYEAPQGIDAVAMAAVHKSWFDKAMIESGCCEIVEGPKEAQLVIDGIGFDNTSPWLALPRIFNASSLTVIPFWQTVTFELKVSASKGNKSNSYELKDTVTLVSWLPMIFVFPFTGGPTKNKEEVLLNTYQTLVVNLRKDGYL</sequence>
<protein>
    <recommendedName>
        <fullName evidence="3">Lipoprotein</fullName>
    </recommendedName>
</protein>
<dbReference type="HOGENOM" id="CLU_1419901_0_0_12"/>
<dbReference type="RefSeq" id="WP_012388676.1">
    <property type="nucleotide sequence ID" value="NC_010602.1"/>
</dbReference>
<dbReference type="EMBL" id="CP000786">
    <property type="protein sequence ID" value="ABZ97798.1"/>
    <property type="molecule type" value="Genomic_DNA"/>
</dbReference>
<dbReference type="PROSITE" id="PS51257">
    <property type="entry name" value="PROKAR_LIPOPROTEIN"/>
    <property type="match status" value="1"/>
</dbReference>
<accession>B0SRK3</accession>
<gene>
    <name evidence="1" type="ordered locus">LEPBI_I1692</name>
</gene>
<keyword evidence="2" id="KW-1185">Reference proteome</keyword>
<reference evidence="1 2" key="1">
    <citation type="journal article" date="2008" name="PLoS ONE">
        <title>Genome sequence of the saprophyte Leptospira biflexa provides insights into the evolution of Leptospira and the pathogenesis of leptospirosis.</title>
        <authorList>
            <person name="Picardeau M."/>
            <person name="Bulach D.M."/>
            <person name="Bouchier C."/>
            <person name="Zuerner R.L."/>
            <person name="Zidane N."/>
            <person name="Wilson P.J."/>
            <person name="Creno S."/>
            <person name="Kuczek E.S."/>
            <person name="Bommezzadri S."/>
            <person name="Davis J.C."/>
            <person name="McGrath A."/>
            <person name="Johnson M.J."/>
            <person name="Boursaux-Eude C."/>
            <person name="Seemann T."/>
            <person name="Rouy Z."/>
            <person name="Coppel R.L."/>
            <person name="Rood J.I."/>
            <person name="Lajus A."/>
            <person name="Davies J.K."/>
            <person name="Medigue C."/>
            <person name="Adler B."/>
        </authorList>
    </citation>
    <scope>NUCLEOTIDE SEQUENCE [LARGE SCALE GENOMIC DNA]</scope>
    <source>
        <strain evidence="2">Patoc 1 / ATCC 23582 / Paris</strain>
    </source>
</reference>
<proteinExistence type="predicted"/>
<dbReference type="KEGG" id="lbi:LEPBI_I1692"/>
<dbReference type="OrthoDB" id="328131at2"/>
<evidence type="ECO:0008006" key="3">
    <source>
        <dbReference type="Google" id="ProtNLM"/>
    </source>
</evidence>
<evidence type="ECO:0000313" key="1">
    <source>
        <dbReference type="EMBL" id="ABZ97798.1"/>
    </source>
</evidence>
<dbReference type="Proteomes" id="UP000001847">
    <property type="component" value="Chromosome I"/>
</dbReference>
<dbReference type="BioCyc" id="LBIF456481:LEPBI_RS08360-MONOMER"/>
<dbReference type="AlphaFoldDB" id="B0SRK3"/>
<name>B0SRK3_LEPBP</name>
<evidence type="ECO:0000313" key="2">
    <source>
        <dbReference type="Proteomes" id="UP000001847"/>
    </source>
</evidence>
<organism evidence="1 2">
    <name type="scientific">Leptospira biflexa serovar Patoc (strain Patoc 1 / ATCC 23582 / Paris)</name>
    <dbReference type="NCBI Taxonomy" id="456481"/>
    <lineage>
        <taxon>Bacteria</taxon>
        <taxon>Pseudomonadati</taxon>
        <taxon>Spirochaetota</taxon>
        <taxon>Spirochaetia</taxon>
        <taxon>Leptospirales</taxon>
        <taxon>Leptospiraceae</taxon>
        <taxon>Leptospira</taxon>
    </lineage>
</organism>